<dbReference type="PANTHER" id="PTHR31018">
    <property type="entry name" value="SPORULATION-SPECIFIC PROTEIN-RELATED"/>
    <property type="match status" value="1"/>
</dbReference>
<proteinExistence type="inferred from homology"/>
<evidence type="ECO:0000256" key="5">
    <source>
        <dbReference type="ARBA" id="ARBA00022729"/>
    </source>
</evidence>
<dbReference type="Gene3D" id="3.80.20.20">
    <property type="entry name" value="Receptor L-domain"/>
    <property type="match status" value="1"/>
</dbReference>
<reference evidence="10" key="1">
    <citation type="submission" date="2016-03" db="EMBL/GenBank/DDBJ databases">
        <authorList>
            <person name="Devillers Hugo."/>
        </authorList>
    </citation>
    <scope>NUCLEOTIDE SEQUENCE [LARGE SCALE GENOMIC DNA]</scope>
</reference>
<evidence type="ECO:0000256" key="3">
    <source>
        <dbReference type="ARBA" id="ARBA00022475"/>
    </source>
</evidence>
<dbReference type="InterPro" id="IPR036941">
    <property type="entry name" value="Rcpt_L-dom_sf"/>
</dbReference>
<keyword evidence="10" id="KW-1185">Reference proteome</keyword>
<protein>
    <submittedName>
        <fullName evidence="9">LANO_0G00826g1_1</fullName>
    </submittedName>
</protein>
<evidence type="ECO:0000256" key="7">
    <source>
        <dbReference type="ARBA" id="ARBA00023288"/>
    </source>
</evidence>
<feature type="chain" id="PRO_5009236479" evidence="8">
    <location>
        <begin position="22"/>
        <end position="479"/>
    </location>
</feature>
<dbReference type="GO" id="GO:0005886">
    <property type="term" value="C:plasma membrane"/>
    <property type="evidence" value="ECO:0007669"/>
    <property type="project" value="UniProtKB-SubCell"/>
</dbReference>
<comment type="subcellular location">
    <subcellularLocation>
        <location evidence="1">Cell membrane</location>
        <topology evidence="1">Lipid-anchor</topology>
        <topology evidence="1">GPI-anchor</topology>
    </subcellularLocation>
</comment>
<evidence type="ECO:0000256" key="8">
    <source>
        <dbReference type="SAM" id="SignalP"/>
    </source>
</evidence>
<keyword evidence="6" id="KW-0325">Glycoprotein</keyword>
<evidence type="ECO:0000256" key="2">
    <source>
        <dbReference type="ARBA" id="ARBA00005798"/>
    </source>
</evidence>
<evidence type="ECO:0000313" key="10">
    <source>
        <dbReference type="Proteomes" id="UP000189911"/>
    </source>
</evidence>
<comment type="similarity">
    <text evidence="2">Belongs to the SPS2 family.</text>
</comment>
<keyword evidence="5 8" id="KW-0732">Signal</keyword>
<dbReference type="OrthoDB" id="536881at2759"/>
<dbReference type="AlphaFoldDB" id="A0A1G4KED4"/>
<dbReference type="GO" id="GO:0009986">
    <property type="term" value="C:cell surface"/>
    <property type="evidence" value="ECO:0007669"/>
    <property type="project" value="TreeGrafter"/>
</dbReference>
<evidence type="ECO:0000256" key="6">
    <source>
        <dbReference type="ARBA" id="ARBA00023180"/>
    </source>
</evidence>
<evidence type="ECO:0000313" key="9">
    <source>
        <dbReference type="EMBL" id="SCV02883.1"/>
    </source>
</evidence>
<keyword evidence="3" id="KW-1003">Cell membrane</keyword>
<accession>A0A1G4KED4</accession>
<keyword evidence="7" id="KW-0449">Lipoprotein</keyword>
<dbReference type="GO" id="GO:0030476">
    <property type="term" value="P:ascospore wall assembly"/>
    <property type="evidence" value="ECO:0007669"/>
    <property type="project" value="TreeGrafter"/>
</dbReference>
<keyword evidence="4" id="KW-0472">Membrane</keyword>
<sequence length="479" mass="52673">MRSLEIIAAFATLCSSHLAFGFSVQQVFDNSKDFKRPHAVKADTYNLNKRDTAPAFGSLQDEWSADVVGVQALRFEKSTAIAEICKKDVHNIETAGQLHQLLQSCRSISGTVQITDFMDPVIDLGGLQSINGDFIIENLPDVVRIQGHNLASIGGTFKVDSLTSLTSIYFPVLHHFDAIEWKVVPTLTSLSLAPNISHAKRITISDTSLVGIDVLENVEDLEIFNINNNRYLEYVKASLKQVHEQLSISSNSRDLQIDFPSLLWANNLTVRDVASVTFPSLQYVNQSLEVIENRFDSFEAPLLKTVGGTLGVIQNSRLVHVDFTNVTTIQGGLMIANNSNIEKIDFLPELREIGGAIQFIGSFHETELPKLRLVRGSAMVKSTSSVLDCSKWITPANGNSIIRGGRIVCTSGQTRNTARVSEDGKLLDHQETQFDIKPDSTTEKSSQGSSIVDKSKLSTFGWSLAFGWIVALICLATTQ</sequence>
<evidence type="ECO:0000256" key="1">
    <source>
        <dbReference type="ARBA" id="ARBA00004609"/>
    </source>
</evidence>
<dbReference type="InterPro" id="IPR051648">
    <property type="entry name" value="CWI-Assembly_Regulator"/>
</dbReference>
<evidence type="ECO:0000256" key="4">
    <source>
        <dbReference type="ARBA" id="ARBA00022622"/>
    </source>
</evidence>
<gene>
    <name evidence="9" type="ORF">LANO_0G00826G</name>
</gene>
<dbReference type="GO" id="GO:0009277">
    <property type="term" value="C:fungal-type cell wall"/>
    <property type="evidence" value="ECO:0007669"/>
    <property type="project" value="TreeGrafter"/>
</dbReference>
<name>A0A1G4KED4_9SACH</name>
<dbReference type="SUPFAM" id="SSF52058">
    <property type="entry name" value="L domain-like"/>
    <property type="match status" value="2"/>
</dbReference>
<keyword evidence="4" id="KW-0336">GPI-anchor</keyword>
<feature type="signal peptide" evidence="8">
    <location>
        <begin position="1"/>
        <end position="21"/>
    </location>
</feature>
<dbReference type="EMBL" id="LT598453">
    <property type="protein sequence ID" value="SCV02883.1"/>
    <property type="molecule type" value="Genomic_DNA"/>
</dbReference>
<dbReference type="GO" id="GO:0098552">
    <property type="term" value="C:side of membrane"/>
    <property type="evidence" value="ECO:0007669"/>
    <property type="project" value="UniProtKB-KW"/>
</dbReference>
<dbReference type="Proteomes" id="UP000189911">
    <property type="component" value="Chromosome G"/>
</dbReference>
<organism evidence="9 10">
    <name type="scientific">Lachancea nothofagi CBS 11611</name>
    <dbReference type="NCBI Taxonomy" id="1266666"/>
    <lineage>
        <taxon>Eukaryota</taxon>
        <taxon>Fungi</taxon>
        <taxon>Dikarya</taxon>
        <taxon>Ascomycota</taxon>
        <taxon>Saccharomycotina</taxon>
        <taxon>Saccharomycetes</taxon>
        <taxon>Saccharomycetales</taxon>
        <taxon>Saccharomycetaceae</taxon>
        <taxon>Lachancea</taxon>
    </lineage>
</organism>
<dbReference type="PANTHER" id="PTHR31018:SF12">
    <property type="entry name" value="SPORULATION-SPECIFIC PROTEIN 2-RELATED"/>
    <property type="match status" value="1"/>
</dbReference>